<sequence length="425" mass="42893">MPHVLYLLGLAVFAQGTSEFMLSGLVAGIATDLDVSVATAGLLTSAFAVGMIVGAPAMATLSLRWSRRKALLGFLGTFLVVHVVGALSTDFAVLVATRVVGALANAGFLAVALASAAAMVTPESRARATSILLSGTTLACVVGVPAGAVLGQLWGWRAAFWAVAALSAPALVAITRTVPDGGGAEAKPSARSEWSVLRDPKLLLTLLAGALVNGATFASFTFLGPIATEALDLPTMWVPVVLALFGLGAFAGVTAAGRTADAWPGRVLVGGGAALVAGWVFLAFPATTMSSPVPALTAVFLQGALSFAVGATLIARALAVAERAPTVGSGLATAAFNVGAAVGPWLGGIGLAGGSAVRAPLFVSTLLALAGVALAAWTLHRTRSAQMGAAGLGQAPDDQERDDRRRGDVAEERRGKAGRRQRRDQ</sequence>
<dbReference type="NCBIfam" id="NF033135">
    <property type="entry name" value="cmx_cmrA"/>
    <property type="match status" value="1"/>
</dbReference>
<keyword evidence="3 7" id="KW-0812">Transmembrane</keyword>
<dbReference type="InterPro" id="IPR011701">
    <property type="entry name" value="MFS"/>
</dbReference>
<proteinExistence type="predicted"/>
<evidence type="ECO:0000313" key="10">
    <source>
        <dbReference type="Proteomes" id="UP000004691"/>
    </source>
</evidence>
<evidence type="ECO:0000256" key="5">
    <source>
        <dbReference type="ARBA" id="ARBA00023136"/>
    </source>
</evidence>
<feature type="transmembrane region" description="Helical" evidence="7">
    <location>
        <begin position="38"/>
        <end position="59"/>
    </location>
</feature>
<feature type="transmembrane region" description="Helical" evidence="7">
    <location>
        <begin position="331"/>
        <end position="353"/>
    </location>
</feature>
<keyword evidence="10" id="KW-1185">Reference proteome</keyword>
<keyword evidence="5 7" id="KW-0472">Membrane</keyword>
<dbReference type="HOGENOM" id="CLU_001265_61_2_11"/>
<keyword evidence="2" id="KW-1003">Cell membrane</keyword>
<dbReference type="SUPFAM" id="SSF103473">
    <property type="entry name" value="MFS general substrate transporter"/>
    <property type="match status" value="1"/>
</dbReference>
<evidence type="ECO:0000256" key="3">
    <source>
        <dbReference type="ARBA" id="ARBA00022692"/>
    </source>
</evidence>
<comment type="subcellular location">
    <subcellularLocation>
        <location evidence="1">Cell membrane</location>
        <topology evidence="1">Multi-pass membrane protein</topology>
    </subcellularLocation>
</comment>
<feature type="transmembrane region" description="Helical" evidence="7">
    <location>
        <begin position="359"/>
        <end position="379"/>
    </location>
</feature>
<feature type="transmembrane region" description="Helical" evidence="7">
    <location>
        <begin position="102"/>
        <end position="120"/>
    </location>
</feature>
<evidence type="ECO:0000256" key="2">
    <source>
        <dbReference type="ARBA" id="ARBA00022475"/>
    </source>
</evidence>
<dbReference type="GO" id="GO:0022857">
    <property type="term" value="F:transmembrane transporter activity"/>
    <property type="evidence" value="ECO:0007669"/>
    <property type="project" value="InterPro"/>
</dbReference>
<feature type="transmembrane region" description="Helical" evidence="7">
    <location>
        <begin position="160"/>
        <end position="179"/>
    </location>
</feature>
<evidence type="ECO:0000313" key="9">
    <source>
        <dbReference type="EMBL" id="EID52973.1"/>
    </source>
</evidence>
<dbReference type="PROSITE" id="PS50850">
    <property type="entry name" value="MFS"/>
    <property type="match status" value="1"/>
</dbReference>
<dbReference type="InterPro" id="IPR050189">
    <property type="entry name" value="MFS_Efflux_Transporters"/>
</dbReference>
<feature type="region of interest" description="Disordered" evidence="6">
    <location>
        <begin position="388"/>
        <end position="425"/>
    </location>
</feature>
<protein>
    <submittedName>
        <fullName evidence="9">Arabinose efflux permease family protein</fullName>
    </submittedName>
</protein>
<dbReference type="CDD" id="cd17324">
    <property type="entry name" value="MFS_NepI_like"/>
    <property type="match status" value="1"/>
</dbReference>
<evidence type="ECO:0000256" key="1">
    <source>
        <dbReference type="ARBA" id="ARBA00004651"/>
    </source>
</evidence>
<feature type="transmembrane region" description="Helical" evidence="7">
    <location>
        <begin position="132"/>
        <end position="154"/>
    </location>
</feature>
<reference evidence="9 10" key="1">
    <citation type="submission" date="2012-01" db="EMBL/GenBank/DDBJ databases">
        <title>Improved High-Quality Draft sequence of Saccharomonospora xinjiangensis XJ-54.</title>
        <authorList>
            <consortium name="US DOE Joint Genome Institute"/>
            <person name="Lucas S."/>
            <person name="Han J."/>
            <person name="Lapidus A."/>
            <person name="Cheng J.-F."/>
            <person name="Goodwin L."/>
            <person name="Pitluck S."/>
            <person name="Peters L."/>
            <person name="Mikhailova N."/>
            <person name="Teshima H."/>
            <person name="Detter J.C."/>
            <person name="Han C."/>
            <person name="Tapia R."/>
            <person name="Land M."/>
            <person name="Hauser L."/>
            <person name="Kyrpides N."/>
            <person name="Ivanova N."/>
            <person name="Pagani I."/>
            <person name="Brambilla E.-M."/>
            <person name="Klenk H.-P."/>
            <person name="Woyke T."/>
        </authorList>
    </citation>
    <scope>NUCLEOTIDE SEQUENCE [LARGE SCALE GENOMIC DNA]</scope>
    <source>
        <strain evidence="9 10">XJ-54</strain>
    </source>
</reference>
<keyword evidence="4 7" id="KW-1133">Transmembrane helix</keyword>
<dbReference type="PANTHER" id="PTHR43124">
    <property type="entry name" value="PURINE EFFLUX PUMP PBUE"/>
    <property type="match status" value="1"/>
</dbReference>
<feature type="transmembrane region" description="Helical" evidence="7">
    <location>
        <begin position="236"/>
        <end position="255"/>
    </location>
</feature>
<dbReference type="Proteomes" id="UP000004691">
    <property type="component" value="Unassembled WGS sequence"/>
</dbReference>
<feature type="transmembrane region" description="Helical" evidence="7">
    <location>
        <begin position="200"/>
        <end position="224"/>
    </location>
</feature>
<feature type="compositionally biased region" description="Basic and acidic residues" evidence="6">
    <location>
        <begin position="401"/>
        <end position="415"/>
    </location>
</feature>
<dbReference type="RefSeq" id="WP_006237079.1">
    <property type="nucleotide sequence ID" value="NZ_JH636049.1"/>
</dbReference>
<dbReference type="Gene3D" id="1.20.1250.20">
    <property type="entry name" value="MFS general substrate transporter like domains"/>
    <property type="match status" value="1"/>
</dbReference>
<evidence type="ECO:0000256" key="6">
    <source>
        <dbReference type="SAM" id="MobiDB-lite"/>
    </source>
</evidence>
<dbReference type="EMBL" id="JH636049">
    <property type="protein sequence ID" value="EID52973.1"/>
    <property type="molecule type" value="Genomic_DNA"/>
</dbReference>
<feature type="transmembrane region" description="Helical" evidence="7">
    <location>
        <begin position="299"/>
        <end position="319"/>
    </location>
</feature>
<organism evidence="9 10">
    <name type="scientific">Saccharomonospora xinjiangensis XJ-54</name>
    <dbReference type="NCBI Taxonomy" id="882086"/>
    <lineage>
        <taxon>Bacteria</taxon>
        <taxon>Bacillati</taxon>
        <taxon>Actinomycetota</taxon>
        <taxon>Actinomycetes</taxon>
        <taxon>Pseudonocardiales</taxon>
        <taxon>Pseudonocardiaceae</taxon>
        <taxon>Saccharomonospora</taxon>
    </lineage>
</organism>
<feature type="domain" description="Major facilitator superfamily (MFS) profile" evidence="8">
    <location>
        <begin position="4"/>
        <end position="383"/>
    </location>
</feature>
<dbReference type="InterPro" id="IPR036259">
    <property type="entry name" value="MFS_trans_sf"/>
</dbReference>
<feature type="transmembrane region" description="Helical" evidence="7">
    <location>
        <begin position="267"/>
        <end position="287"/>
    </location>
</feature>
<evidence type="ECO:0000256" key="4">
    <source>
        <dbReference type="ARBA" id="ARBA00022989"/>
    </source>
</evidence>
<name>I0UYM0_9PSEU</name>
<gene>
    <name evidence="9" type="ORF">SacxiDRAFT_0704</name>
</gene>
<evidence type="ECO:0000256" key="7">
    <source>
        <dbReference type="SAM" id="Phobius"/>
    </source>
</evidence>
<feature type="compositionally biased region" description="Basic residues" evidence="6">
    <location>
        <begin position="416"/>
        <end position="425"/>
    </location>
</feature>
<dbReference type="GO" id="GO:0005886">
    <property type="term" value="C:plasma membrane"/>
    <property type="evidence" value="ECO:0007669"/>
    <property type="project" value="UniProtKB-SubCell"/>
</dbReference>
<dbReference type="AlphaFoldDB" id="I0UYM0"/>
<accession>I0UYM0</accession>
<dbReference type="PANTHER" id="PTHR43124:SF3">
    <property type="entry name" value="CHLORAMPHENICOL EFFLUX PUMP RV0191"/>
    <property type="match status" value="1"/>
</dbReference>
<evidence type="ECO:0000259" key="8">
    <source>
        <dbReference type="PROSITE" id="PS50850"/>
    </source>
</evidence>
<feature type="transmembrane region" description="Helical" evidence="7">
    <location>
        <begin position="71"/>
        <end position="96"/>
    </location>
</feature>
<dbReference type="eggNOG" id="COG2814">
    <property type="taxonomic scope" value="Bacteria"/>
</dbReference>
<dbReference type="InterPro" id="IPR020846">
    <property type="entry name" value="MFS_dom"/>
</dbReference>
<dbReference type="STRING" id="882086.SacxiDRAFT_0704"/>
<dbReference type="Pfam" id="PF07690">
    <property type="entry name" value="MFS_1"/>
    <property type="match status" value="1"/>
</dbReference>